<keyword evidence="2" id="KW-0472">Membrane</keyword>
<feature type="coiled-coil region" evidence="1">
    <location>
        <begin position="330"/>
        <end position="357"/>
    </location>
</feature>
<gene>
    <name evidence="3" type="ordered locus">Fleli_3673</name>
</gene>
<accession>I4APV2</accession>
<keyword evidence="2" id="KW-1133">Transmembrane helix</keyword>
<dbReference type="Gene3D" id="2.20.110.10">
    <property type="entry name" value="Histone H3 K4-specific methyltransferase SET7/9 N-terminal domain"/>
    <property type="match status" value="1"/>
</dbReference>
<dbReference type="RefSeq" id="WP_014799411.1">
    <property type="nucleotide sequence ID" value="NC_018018.1"/>
</dbReference>
<evidence type="ECO:0000256" key="2">
    <source>
        <dbReference type="SAM" id="Phobius"/>
    </source>
</evidence>
<keyword evidence="1" id="KW-0175">Coiled coil</keyword>
<organism evidence="3 4">
    <name type="scientific">Bernardetia litoralis (strain ATCC 23117 / DSM 6794 / NBRC 15988 / NCIMB 1366 / Fx l1 / Sio-4)</name>
    <name type="common">Flexibacter litoralis</name>
    <dbReference type="NCBI Taxonomy" id="880071"/>
    <lineage>
        <taxon>Bacteria</taxon>
        <taxon>Pseudomonadati</taxon>
        <taxon>Bacteroidota</taxon>
        <taxon>Cytophagia</taxon>
        <taxon>Cytophagales</taxon>
        <taxon>Bernardetiaceae</taxon>
        <taxon>Bernardetia</taxon>
    </lineage>
</organism>
<dbReference type="InterPro" id="IPR021787">
    <property type="entry name" value="DUF3352"/>
</dbReference>
<keyword evidence="4" id="KW-1185">Reference proteome</keyword>
<evidence type="ECO:0008006" key="5">
    <source>
        <dbReference type="Google" id="ProtNLM"/>
    </source>
</evidence>
<reference evidence="4" key="1">
    <citation type="submission" date="2012-06" db="EMBL/GenBank/DDBJ databases">
        <title>The complete genome of Flexibacter litoralis DSM 6794.</title>
        <authorList>
            <person name="Lucas S."/>
            <person name="Copeland A."/>
            <person name="Lapidus A."/>
            <person name="Glavina del Rio T."/>
            <person name="Dalin E."/>
            <person name="Tice H."/>
            <person name="Bruce D."/>
            <person name="Goodwin L."/>
            <person name="Pitluck S."/>
            <person name="Peters L."/>
            <person name="Ovchinnikova G."/>
            <person name="Lu M."/>
            <person name="Kyrpides N."/>
            <person name="Mavromatis K."/>
            <person name="Ivanova N."/>
            <person name="Brettin T."/>
            <person name="Detter J.C."/>
            <person name="Han C."/>
            <person name="Larimer F."/>
            <person name="Land M."/>
            <person name="Hauser L."/>
            <person name="Markowitz V."/>
            <person name="Cheng J.-F."/>
            <person name="Hugenholtz P."/>
            <person name="Woyke T."/>
            <person name="Wu D."/>
            <person name="Spring S."/>
            <person name="Lang E."/>
            <person name="Kopitz M."/>
            <person name="Brambilla E."/>
            <person name="Klenk H.-P."/>
            <person name="Eisen J.A."/>
        </authorList>
    </citation>
    <scope>NUCLEOTIDE SEQUENCE [LARGE SCALE GENOMIC DNA]</scope>
    <source>
        <strain evidence="4">ATCC 23117 / DSM 6794 / NBRC 15988 / NCIMB 1366 / Sio-4</strain>
    </source>
</reference>
<evidence type="ECO:0000313" key="3">
    <source>
        <dbReference type="EMBL" id="AFM05987.1"/>
    </source>
</evidence>
<dbReference type="OrthoDB" id="671157at2"/>
<dbReference type="EMBL" id="CP003345">
    <property type="protein sequence ID" value="AFM05987.1"/>
    <property type="molecule type" value="Genomic_DNA"/>
</dbReference>
<evidence type="ECO:0000313" key="4">
    <source>
        <dbReference type="Proteomes" id="UP000006054"/>
    </source>
</evidence>
<evidence type="ECO:0000256" key="1">
    <source>
        <dbReference type="SAM" id="Coils"/>
    </source>
</evidence>
<dbReference type="SUPFAM" id="SSF82185">
    <property type="entry name" value="Histone H3 K4-specific methyltransferase SET7/9 N-terminal domain"/>
    <property type="match status" value="1"/>
</dbReference>
<dbReference type="KEGG" id="fli:Fleli_3673"/>
<name>I4APV2_BERLS</name>
<dbReference type="Proteomes" id="UP000006054">
    <property type="component" value="Chromosome"/>
</dbReference>
<protein>
    <recommendedName>
        <fullName evidence="5">MORN repeat protein</fullName>
    </recommendedName>
</protein>
<dbReference type="eggNOG" id="COG2849">
    <property type="taxonomic scope" value="Bacteria"/>
</dbReference>
<keyword evidence="2" id="KW-0812">Transmembrane</keyword>
<dbReference type="HOGENOM" id="CLU_419090_0_0_10"/>
<dbReference type="STRING" id="880071.Fleli_3673"/>
<dbReference type="AlphaFoldDB" id="I4APV2"/>
<sequence length="702" mass="82006">MDTFKIFFRRFLYVLAFFAIIFVSILVVWMYKGIPIVPLDPFSYVPSSAMYILETDEPVDSWDEISSSKLWKHLQTQPYFGELTKDAISLDTLIHQNREILDLVGKRQVLVSSHIHKQGDYDFLFIVDLKREIPEIAQEIIGKTMISVEDSSNYDYKGNRIYLIKNTSDNSQWAISVRKHLLLCSQTPALIEAALDERENSNNFENNRRFTKVVSKTSSRNLGRLFINYDLADEFFGLYMDESNEYLNDISEALFFSGLNLDLEQIGDDDDENASTIVRMIGTTVINDSIPSHVRALLNSGNSDITAARVVPQRSAFYFSVNFDDFLTYYDKFTEVLQRDQEAYQEYQNQIRTVERLLDINVRDNFFSWIGSEIAIIQSETTTSVDKNDEYALVLKTTSISEATAQLEFIGEKIRKRTPVKVVVSEHKGHKISMLAVKGFFKLVMGKYFEKIDKPYFTFIEDYVIFSNSPKTLKNIIDDYEMGLTLAKSPSFQNFFDEFDAKNSNFFAYVNMPVALKTLKRSLSPETWKTMQQNSNYVISQPHWGFQLRRDETNFYDTRLVTVYENPQKVRNDYKLAQENRKKLLEQLNSKNILEKVFGTEEKIGLFEQLQTIPESELIQLDKDNAERRLIVQNKEDTRYEYEVKGTIKDGIYREFKAGKLIIEGYYENNKRDGKWRFYDNNGKIKERKRYKDGEESKFSLF</sequence>
<dbReference type="Pfam" id="PF11832">
    <property type="entry name" value="DUF3352"/>
    <property type="match status" value="2"/>
</dbReference>
<feature type="transmembrane region" description="Helical" evidence="2">
    <location>
        <begin position="12"/>
        <end position="31"/>
    </location>
</feature>
<proteinExistence type="predicted"/>